<reference evidence="2" key="1">
    <citation type="submission" date="2019-03" db="EMBL/GenBank/DDBJ databases">
        <authorList>
            <person name="Mank J."/>
            <person name="Almeida P."/>
        </authorList>
    </citation>
    <scope>NUCLEOTIDE SEQUENCE</scope>
    <source>
        <strain evidence="2">78183</strain>
    </source>
</reference>
<dbReference type="EMBL" id="CAADRP010001930">
    <property type="protein sequence ID" value="VFU57031.1"/>
    <property type="molecule type" value="Genomic_DNA"/>
</dbReference>
<gene>
    <name evidence="2" type="ORF">SVIM_LOCUS411631</name>
</gene>
<name>A0A6N2MX89_SALVM</name>
<dbReference type="AlphaFoldDB" id="A0A6N2MX89"/>
<sequence>MSRHGKHRHRFGQLNYIKWLLSNPASPVPLFPYSRSPLRNIYTDTHVSISRITRNTTHPHLLFPFIKSSLSVSLQTHQQYQAAGGGCNSSLQRDVYPLHPKYPRNHD</sequence>
<evidence type="ECO:0000313" key="2">
    <source>
        <dbReference type="EMBL" id="VFU57031.1"/>
    </source>
</evidence>
<evidence type="ECO:0000256" key="1">
    <source>
        <dbReference type="SAM" id="MobiDB-lite"/>
    </source>
</evidence>
<proteinExistence type="predicted"/>
<feature type="region of interest" description="Disordered" evidence="1">
    <location>
        <begin position="83"/>
        <end position="107"/>
    </location>
</feature>
<organism evidence="2">
    <name type="scientific">Salix viminalis</name>
    <name type="common">Common osier</name>
    <name type="synonym">Basket willow</name>
    <dbReference type="NCBI Taxonomy" id="40686"/>
    <lineage>
        <taxon>Eukaryota</taxon>
        <taxon>Viridiplantae</taxon>
        <taxon>Streptophyta</taxon>
        <taxon>Embryophyta</taxon>
        <taxon>Tracheophyta</taxon>
        <taxon>Spermatophyta</taxon>
        <taxon>Magnoliopsida</taxon>
        <taxon>eudicotyledons</taxon>
        <taxon>Gunneridae</taxon>
        <taxon>Pentapetalae</taxon>
        <taxon>rosids</taxon>
        <taxon>fabids</taxon>
        <taxon>Malpighiales</taxon>
        <taxon>Salicaceae</taxon>
        <taxon>Saliceae</taxon>
        <taxon>Salix</taxon>
    </lineage>
</organism>
<protein>
    <submittedName>
        <fullName evidence="2">Uncharacterized protein</fullName>
    </submittedName>
</protein>
<accession>A0A6N2MX89</accession>